<keyword evidence="3" id="KW-1185">Reference proteome</keyword>
<dbReference type="Pfam" id="PF07332">
    <property type="entry name" value="Phage_holin_3_6"/>
    <property type="match status" value="1"/>
</dbReference>
<evidence type="ECO:0000256" key="1">
    <source>
        <dbReference type="SAM" id="Phobius"/>
    </source>
</evidence>
<feature type="transmembrane region" description="Helical" evidence="1">
    <location>
        <begin position="72"/>
        <end position="93"/>
    </location>
</feature>
<protein>
    <submittedName>
        <fullName evidence="2">Phage holin family protein</fullName>
    </submittedName>
</protein>
<evidence type="ECO:0000313" key="2">
    <source>
        <dbReference type="EMBL" id="MDI9860484.1"/>
    </source>
</evidence>
<accession>A0ABT6YAL6</accession>
<comment type="caution">
    <text evidence="2">The sequence shown here is derived from an EMBL/GenBank/DDBJ whole genome shotgun (WGS) entry which is preliminary data.</text>
</comment>
<keyword evidence="1" id="KW-0472">Membrane</keyword>
<evidence type="ECO:0000313" key="3">
    <source>
        <dbReference type="Proteomes" id="UP001236507"/>
    </source>
</evidence>
<keyword evidence="1" id="KW-0812">Transmembrane</keyword>
<dbReference type="RefSeq" id="WP_095166368.1">
    <property type="nucleotide sequence ID" value="NZ_JASHIF010000011.1"/>
</dbReference>
<dbReference type="InterPro" id="IPR009937">
    <property type="entry name" value="Phage_holin_3_6"/>
</dbReference>
<sequence>MKLLEPNGLVDNLYKYVQTQIELTQIEVQERIEAAIKKLVLLLVLGIVSAIFLVFVFITFALYLNHVTHSDFLGFVIVTSLLGIITGLVFYLLKQPLQENEPPKTNSIETIEQ</sequence>
<feature type="transmembrane region" description="Helical" evidence="1">
    <location>
        <begin position="39"/>
        <end position="66"/>
    </location>
</feature>
<keyword evidence="1" id="KW-1133">Transmembrane helix</keyword>
<proteinExistence type="predicted"/>
<reference evidence="2 3" key="1">
    <citation type="submission" date="2023-05" db="EMBL/GenBank/DDBJ databases">
        <title>Novel species of genus Flectobacillus isolated from stream in China.</title>
        <authorList>
            <person name="Lu H."/>
        </authorList>
    </citation>
    <scope>NUCLEOTIDE SEQUENCE [LARGE SCALE GENOMIC DNA]</scope>
    <source>
        <strain evidence="2 3">KCTC 42575</strain>
    </source>
</reference>
<organism evidence="2 3">
    <name type="scientific">Flectobacillus roseus</name>
    <dbReference type="NCBI Taxonomy" id="502259"/>
    <lineage>
        <taxon>Bacteria</taxon>
        <taxon>Pseudomonadati</taxon>
        <taxon>Bacteroidota</taxon>
        <taxon>Cytophagia</taxon>
        <taxon>Cytophagales</taxon>
        <taxon>Flectobacillaceae</taxon>
        <taxon>Flectobacillus</taxon>
    </lineage>
</organism>
<dbReference type="Proteomes" id="UP001236507">
    <property type="component" value="Unassembled WGS sequence"/>
</dbReference>
<dbReference type="EMBL" id="JASHIF010000011">
    <property type="protein sequence ID" value="MDI9860484.1"/>
    <property type="molecule type" value="Genomic_DNA"/>
</dbReference>
<name>A0ABT6YAL6_9BACT</name>
<gene>
    <name evidence="2" type="ORF">QM524_14820</name>
</gene>